<feature type="chain" id="PRO_5008386460" evidence="2">
    <location>
        <begin position="29"/>
        <end position="306"/>
    </location>
</feature>
<evidence type="ECO:0000256" key="1">
    <source>
        <dbReference type="ARBA" id="ARBA00022801"/>
    </source>
</evidence>
<dbReference type="STRING" id="1821621.A8C75_03930"/>
<feature type="signal peptide" evidence="2">
    <location>
        <begin position="1"/>
        <end position="28"/>
    </location>
</feature>
<dbReference type="SUPFAM" id="SSF56281">
    <property type="entry name" value="Metallo-hydrolase/oxidoreductase"/>
    <property type="match status" value="1"/>
</dbReference>
<evidence type="ECO:0000256" key="2">
    <source>
        <dbReference type="SAM" id="SignalP"/>
    </source>
</evidence>
<keyword evidence="5" id="KW-1185">Reference proteome</keyword>
<evidence type="ECO:0000259" key="3">
    <source>
        <dbReference type="SMART" id="SM00849"/>
    </source>
</evidence>
<dbReference type="PANTHER" id="PTHR46018:SF2">
    <property type="entry name" value="ZINC PHOSPHODIESTERASE ELAC PROTEIN 1"/>
    <property type="match status" value="1"/>
</dbReference>
<dbReference type="InterPro" id="IPR001279">
    <property type="entry name" value="Metallo-B-lactamas"/>
</dbReference>
<evidence type="ECO:0000313" key="5">
    <source>
        <dbReference type="Proteomes" id="UP000078070"/>
    </source>
</evidence>
<dbReference type="Pfam" id="PF12706">
    <property type="entry name" value="Lactamase_B_2"/>
    <property type="match status" value="1"/>
</dbReference>
<dbReference type="KEGG" id="mars:A8C75_03930"/>
<dbReference type="SMART" id="SM00849">
    <property type="entry name" value="Lactamase_B"/>
    <property type="match status" value="1"/>
</dbReference>
<proteinExistence type="predicted"/>
<reference evidence="4 5" key="2">
    <citation type="journal article" date="2018" name="Int. J. Syst. Evol. Microbiol.">
        <title>Marinobacterium aestuarii sp. nov., a benzene-degrading marine bacterium isolated from estuary sediment.</title>
        <authorList>
            <person name="Bae S.S."/>
            <person name="Jung J."/>
            <person name="Chung D."/>
            <person name="Baek K."/>
        </authorList>
    </citation>
    <scope>NUCLEOTIDE SEQUENCE [LARGE SCALE GENOMIC DNA]</scope>
    <source>
        <strain evidence="4 5">ST58-10</strain>
    </source>
</reference>
<dbReference type="OrthoDB" id="9803916at2"/>
<dbReference type="InterPro" id="IPR044094">
    <property type="entry name" value="AtsA-like_MBL-fold"/>
</dbReference>
<dbReference type="CDD" id="cd07719">
    <property type="entry name" value="arylsulfatase_AtsA-like_MBL-fold"/>
    <property type="match status" value="1"/>
</dbReference>
<evidence type="ECO:0000313" key="4">
    <source>
        <dbReference type="EMBL" id="ANG61707.1"/>
    </source>
</evidence>
<dbReference type="InterPro" id="IPR036866">
    <property type="entry name" value="RibonucZ/Hydroxyglut_hydro"/>
</dbReference>
<sequence>MIKLRTQLSVLLFATLAVLPLLAPSAQAQTDVVILGTGTPVPDADRSGPSAAVIYNDQAYVFDAGGGMVQRAIEAAQKKGIKALYPTNIKHVFLTHLHSDHVLDYAELAATYWWRRTEQLNAYGPTGLQAMTDGYYAMLARDIELRTDGHQPVENPTFYQVKVNEYSEGGWVVQDGDVRIEAFSVPHGSIEPAFGYKITTPDKVVVISGDTAYSEKLAEIAKGADVLVHEVINEAGLSKLPEFWQRYHGSSHTKTSELAKLATTAKPGVLVLTHVLHYGAPIESTLTEVQQGYDGKVVLAKDLDVF</sequence>
<keyword evidence="2" id="KW-0732">Signal</keyword>
<dbReference type="AlphaFoldDB" id="A0A1A9EV34"/>
<gene>
    <name evidence="4" type="ORF">A8C75_03930</name>
</gene>
<dbReference type="Proteomes" id="UP000078070">
    <property type="component" value="Chromosome"/>
</dbReference>
<reference evidence="5" key="1">
    <citation type="submission" date="2016-05" db="EMBL/GenBank/DDBJ databases">
        <authorList>
            <person name="Baek K."/>
            <person name="Yang S.-J."/>
        </authorList>
    </citation>
    <scope>NUCLEOTIDE SEQUENCE [LARGE SCALE GENOMIC DNA]</scope>
    <source>
        <strain evidence="5">ST58-10</strain>
    </source>
</reference>
<organism evidence="4 5">
    <name type="scientific">Marinobacterium aestuarii</name>
    <dbReference type="NCBI Taxonomy" id="1821621"/>
    <lineage>
        <taxon>Bacteria</taxon>
        <taxon>Pseudomonadati</taxon>
        <taxon>Pseudomonadota</taxon>
        <taxon>Gammaproteobacteria</taxon>
        <taxon>Oceanospirillales</taxon>
        <taxon>Oceanospirillaceae</taxon>
        <taxon>Marinobacterium</taxon>
    </lineage>
</organism>
<name>A0A1A9EV34_9GAMM</name>
<dbReference type="PANTHER" id="PTHR46018">
    <property type="entry name" value="ZINC PHOSPHODIESTERASE ELAC PROTEIN 1"/>
    <property type="match status" value="1"/>
</dbReference>
<protein>
    <submittedName>
        <fullName evidence="4">MBL fold metallo-hydrolase</fullName>
    </submittedName>
</protein>
<feature type="domain" description="Metallo-beta-lactamase" evidence="3">
    <location>
        <begin position="47"/>
        <end position="248"/>
    </location>
</feature>
<dbReference type="GO" id="GO:0042781">
    <property type="term" value="F:3'-tRNA processing endoribonuclease activity"/>
    <property type="evidence" value="ECO:0007669"/>
    <property type="project" value="TreeGrafter"/>
</dbReference>
<dbReference type="EMBL" id="CP015839">
    <property type="protein sequence ID" value="ANG61707.1"/>
    <property type="molecule type" value="Genomic_DNA"/>
</dbReference>
<accession>A0A1A9EV34</accession>
<keyword evidence="1 4" id="KW-0378">Hydrolase</keyword>
<dbReference type="RefSeq" id="WP_067378404.1">
    <property type="nucleotide sequence ID" value="NZ_CP015839.1"/>
</dbReference>
<dbReference type="Gene3D" id="3.60.15.10">
    <property type="entry name" value="Ribonuclease Z/Hydroxyacylglutathione hydrolase-like"/>
    <property type="match status" value="1"/>
</dbReference>